<feature type="domain" description="CMP/dCMP-type deaminase" evidence="1">
    <location>
        <begin position="4"/>
        <end position="119"/>
    </location>
</feature>
<evidence type="ECO:0000259" key="1">
    <source>
        <dbReference type="PROSITE" id="PS51747"/>
    </source>
</evidence>
<reference evidence="3" key="1">
    <citation type="journal article" date="2019" name="Int. J. Syst. Evol. Microbiol.">
        <title>The Global Catalogue of Microorganisms (GCM) 10K type strain sequencing project: providing services to taxonomists for standard genome sequencing and annotation.</title>
        <authorList>
            <consortium name="The Broad Institute Genomics Platform"/>
            <consortium name="The Broad Institute Genome Sequencing Center for Infectious Disease"/>
            <person name="Wu L."/>
            <person name="Ma J."/>
        </authorList>
    </citation>
    <scope>NUCLEOTIDE SEQUENCE [LARGE SCALE GENOMIC DNA]</scope>
    <source>
        <strain evidence="3">CGMCC 1.15480</strain>
    </source>
</reference>
<accession>A0ABQ1PFY8</accession>
<dbReference type="Gene3D" id="3.40.140.10">
    <property type="entry name" value="Cytidine Deaminase, domain 2"/>
    <property type="match status" value="1"/>
</dbReference>
<dbReference type="PANTHER" id="PTHR11079">
    <property type="entry name" value="CYTOSINE DEAMINASE FAMILY MEMBER"/>
    <property type="match status" value="1"/>
</dbReference>
<dbReference type="PANTHER" id="PTHR11079:SF190">
    <property type="entry name" value="CYTOSINE DEAMINASE"/>
    <property type="match status" value="1"/>
</dbReference>
<dbReference type="Pfam" id="PF00383">
    <property type="entry name" value="dCMP_cyt_deam_1"/>
    <property type="match status" value="1"/>
</dbReference>
<dbReference type="InterPro" id="IPR016193">
    <property type="entry name" value="Cytidine_deaminase-like"/>
</dbReference>
<dbReference type="Proteomes" id="UP000597761">
    <property type="component" value="Unassembled WGS sequence"/>
</dbReference>
<dbReference type="InterPro" id="IPR002125">
    <property type="entry name" value="CMP_dCMP_dom"/>
</dbReference>
<comment type="caution">
    <text evidence="2">The sequence shown here is derived from an EMBL/GenBank/DDBJ whole genome shotgun (WGS) entry which is preliminary data.</text>
</comment>
<name>A0ABQ1PFY8_9MICC</name>
<dbReference type="EMBL" id="BMJI01000018">
    <property type="protein sequence ID" value="GGC96513.1"/>
    <property type="molecule type" value="Genomic_DNA"/>
</dbReference>
<evidence type="ECO:0000313" key="2">
    <source>
        <dbReference type="EMBL" id="GGC96513.1"/>
    </source>
</evidence>
<proteinExistence type="predicted"/>
<keyword evidence="3" id="KW-1185">Reference proteome</keyword>
<sequence length="150" mass="16012">MAFDYSLEHFARAREAAAASLAEGGVPIGGALVLGGELVATGHNQRVQHGDPTAHGEIDCLRAAGRIRSYADAVLYTTLAPCAMCSGAIVQFGIRRVVVGEATTFGGELDWMRSRGVDVVVLDDPECRDLMTRFATEYPAVWAEDIGEVE</sequence>
<organism evidence="2 3">
    <name type="scientific">Tersicoccus solisilvae</name>
    <dbReference type="NCBI Taxonomy" id="1882339"/>
    <lineage>
        <taxon>Bacteria</taxon>
        <taxon>Bacillati</taxon>
        <taxon>Actinomycetota</taxon>
        <taxon>Actinomycetes</taxon>
        <taxon>Micrococcales</taxon>
        <taxon>Micrococcaceae</taxon>
        <taxon>Tersicoccus</taxon>
    </lineage>
</organism>
<gene>
    <name evidence="2" type="primary">cdd</name>
    <name evidence="2" type="ORF">GCM10011512_24400</name>
</gene>
<dbReference type="CDD" id="cd01285">
    <property type="entry name" value="nucleoside_deaminase"/>
    <property type="match status" value="1"/>
</dbReference>
<dbReference type="SUPFAM" id="SSF53927">
    <property type="entry name" value="Cytidine deaminase-like"/>
    <property type="match status" value="1"/>
</dbReference>
<protein>
    <submittedName>
        <fullName evidence="2">tRNA-specific adenosine deaminase</fullName>
    </submittedName>
</protein>
<evidence type="ECO:0000313" key="3">
    <source>
        <dbReference type="Proteomes" id="UP000597761"/>
    </source>
</evidence>
<dbReference type="RefSeq" id="WP_188668705.1">
    <property type="nucleotide sequence ID" value="NZ_BMJI01000018.1"/>
</dbReference>
<dbReference type="PROSITE" id="PS51747">
    <property type="entry name" value="CYT_DCMP_DEAMINASES_2"/>
    <property type="match status" value="1"/>
</dbReference>